<dbReference type="EMBL" id="JBHSAX010000017">
    <property type="protein sequence ID" value="MFC3964260.1"/>
    <property type="molecule type" value="Genomic_DNA"/>
</dbReference>
<evidence type="ECO:0000256" key="2">
    <source>
        <dbReference type="ARBA" id="ARBA00006411"/>
    </source>
</evidence>
<keyword evidence="3" id="KW-0963">Cytoplasm</keyword>
<organism evidence="5 6">
    <name type="scientific">Nocardia jiangsuensis</name>
    <dbReference type="NCBI Taxonomy" id="1691563"/>
    <lineage>
        <taxon>Bacteria</taxon>
        <taxon>Bacillati</taxon>
        <taxon>Actinomycetota</taxon>
        <taxon>Actinomycetes</taxon>
        <taxon>Mycobacteriales</taxon>
        <taxon>Nocardiaceae</taxon>
        <taxon>Nocardia</taxon>
    </lineage>
</organism>
<dbReference type="Proteomes" id="UP001595696">
    <property type="component" value="Unassembled WGS sequence"/>
</dbReference>
<evidence type="ECO:0000313" key="5">
    <source>
        <dbReference type="EMBL" id="MFC3964260.1"/>
    </source>
</evidence>
<reference evidence="6" key="1">
    <citation type="journal article" date="2019" name="Int. J. Syst. Evol. Microbiol.">
        <title>The Global Catalogue of Microorganisms (GCM) 10K type strain sequencing project: providing services to taxonomists for standard genome sequencing and annotation.</title>
        <authorList>
            <consortium name="The Broad Institute Genomics Platform"/>
            <consortium name="The Broad Institute Genome Sequencing Center for Infectious Disease"/>
            <person name="Wu L."/>
            <person name="Ma J."/>
        </authorList>
    </citation>
    <scope>NUCLEOTIDE SEQUENCE [LARGE SCALE GENOMIC DNA]</scope>
    <source>
        <strain evidence="6">CGMCC 4.7330</strain>
    </source>
</reference>
<name>A0ABV8DVT7_9NOCA</name>
<protein>
    <submittedName>
        <fullName evidence="5">ESX secretion-associated protein EspG</fullName>
    </submittedName>
</protein>
<evidence type="ECO:0000256" key="4">
    <source>
        <dbReference type="ARBA" id="ARBA00023186"/>
    </source>
</evidence>
<gene>
    <name evidence="5" type="ORF">ACFO0B_19925</name>
</gene>
<accession>A0ABV8DVT7</accession>
<dbReference type="InterPro" id="IPR025734">
    <property type="entry name" value="EspG"/>
</dbReference>
<comment type="caution">
    <text evidence="5">The sequence shown here is derived from an EMBL/GenBank/DDBJ whole genome shotgun (WGS) entry which is preliminary data.</text>
</comment>
<comment type="similarity">
    <text evidence="2">Belongs to the EspG family.</text>
</comment>
<dbReference type="Pfam" id="PF14011">
    <property type="entry name" value="ESX-1_EspG"/>
    <property type="match status" value="1"/>
</dbReference>
<evidence type="ECO:0000256" key="3">
    <source>
        <dbReference type="ARBA" id="ARBA00022490"/>
    </source>
</evidence>
<keyword evidence="4" id="KW-0143">Chaperone</keyword>
<keyword evidence="6" id="KW-1185">Reference proteome</keyword>
<evidence type="ECO:0000313" key="6">
    <source>
        <dbReference type="Proteomes" id="UP001595696"/>
    </source>
</evidence>
<proteinExistence type="inferred from homology"/>
<evidence type="ECO:0000256" key="1">
    <source>
        <dbReference type="ARBA" id="ARBA00004496"/>
    </source>
</evidence>
<dbReference type="RefSeq" id="WP_378614031.1">
    <property type="nucleotide sequence ID" value="NZ_JBHSAX010000017.1"/>
</dbReference>
<sequence length="251" mass="27860">MPEWRFSGLEFELLWSAYGRDRLPYPLRYRPEPMDFRDLRQLREAAVTTLTGMYAVELERALDVLLEPDVRIEVTGLDHADPARPVRFHGAIRANAGTALTQEPGPAPDTGADIVLRYGRAGQVPAAAVGALPARPPGSRPAIRLPRADIRADRDRPLRATNGAIAQLDRVFARPRRALGEVAVFPGPAIDARPAPGDGFWWMDYDDGRYLVRTGDPIEAGPLSADAMVTEIERRAVRAQRWHRENERASG</sequence>
<comment type="subcellular location">
    <subcellularLocation>
        <location evidence="1">Cytoplasm</location>
    </subcellularLocation>
</comment>